<reference evidence="4" key="1">
    <citation type="journal article" date="2013" name="Science">
        <title>The Amborella genome and the evolution of flowering plants.</title>
        <authorList>
            <consortium name="Amborella Genome Project"/>
        </authorList>
    </citation>
    <scope>NUCLEOTIDE SEQUENCE [LARGE SCALE GENOMIC DNA]</scope>
</reference>
<evidence type="ECO:0008006" key="5">
    <source>
        <dbReference type="Google" id="ProtNLM"/>
    </source>
</evidence>
<dbReference type="PANTHER" id="PTHR36733">
    <property type="entry name" value="CELL WALL PROTEIN-RELATED"/>
    <property type="match status" value="1"/>
</dbReference>
<dbReference type="AlphaFoldDB" id="W1P0L9"/>
<feature type="signal peptide" evidence="2">
    <location>
        <begin position="1"/>
        <end position="24"/>
    </location>
</feature>
<name>W1P0L9_AMBTC</name>
<dbReference type="InterPro" id="IPR034565">
    <property type="entry name" value="Put_cell_wall"/>
</dbReference>
<dbReference type="OMA" id="KQPEWFI"/>
<feature type="region of interest" description="Disordered" evidence="1">
    <location>
        <begin position="85"/>
        <end position="120"/>
    </location>
</feature>
<dbReference type="OrthoDB" id="1931827at2759"/>
<evidence type="ECO:0000313" key="3">
    <source>
        <dbReference type="EMBL" id="ERN03382.1"/>
    </source>
</evidence>
<protein>
    <recommendedName>
        <fullName evidence="5">Cell wall protein</fullName>
    </recommendedName>
</protein>
<proteinExistence type="predicted"/>
<dbReference type="Proteomes" id="UP000017836">
    <property type="component" value="Unassembled WGS sequence"/>
</dbReference>
<evidence type="ECO:0000256" key="2">
    <source>
        <dbReference type="SAM" id="SignalP"/>
    </source>
</evidence>
<feature type="chain" id="PRO_5004807620" description="Cell wall protein" evidence="2">
    <location>
        <begin position="25"/>
        <end position="120"/>
    </location>
</feature>
<keyword evidence="2" id="KW-0732">Signal</keyword>
<sequence length="120" mass="11823">MAHQSCSIFAQFLTFAFLMATTMATRDLPSSLVNGANKKEIECLTDSTGSKLIPGIGRVMVPSFGGVPSGIPGFLGGGDGIVGGSSPGGYIPGGDDTFGPNPGYEAPAGGIPSTGDGGSP</sequence>
<evidence type="ECO:0000256" key="1">
    <source>
        <dbReference type="SAM" id="MobiDB-lite"/>
    </source>
</evidence>
<dbReference type="KEGG" id="atr:18431522"/>
<gene>
    <name evidence="3" type="ORF">AMTR_s00003p00252790</name>
</gene>
<accession>W1P0L9</accession>
<organism evidence="3 4">
    <name type="scientific">Amborella trichopoda</name>
    <dbReference type="NCBI Taxonomy" id="13333"/>
    <lineage>
        <taxon>Eukaryota</taxon>
        <taxon>Viridiplantae</taxon>
        <taxon>Streptophyta</taxon>
        <taxon>Embryophyta</taxon>
        <taxon>Tracheophyta</taxon>
        <taxon>Spermatophyta</taxon>
        <taxon>Magnoliopsida</taxon>
        <taxon>Amborellales</taxon>
        <taxon>Amborellaceae</taxon>
        <taxon>Amborella</taxon>
    </lineage>
</organism>
<evidence type="ECO:0000313" key="4">
    <source>
        <dbReference type="Proteomes" id="UP000017836"/>
    </source>
</evidence>
<dbReference type="PANTHER" id="PTHR36733:SF1">
    <property type="entry name" value="CELL WALL PROTEIN-RELATED"/>
    <property type="match status" value="1"/>
</dbReference>
<dbReference type="Gramene" id="ERN03382">
    <property type="protein sequence ID" value="ERN03382"/>
    <property type="gene ID" value="AMTR_s00003p00252790"/>
</dbReference>
<dbReference type="EMBL" id="KI394358">
    <property type="protein sequence ID" value="ERN03382.1"/>
    <property type="molecule type" value="Genomic_DNA"/>
</dbReference>
<keyword evidence="4" id="KW-1185">Reference proteome</keyword>
<dbReference type="eggNOG" id="ENOG502S86B">
    <property type="taxonomic scope" value="Eukaryota"/>
</dbReference>
<dbReference type="HOGENOM" id="CLU_2030932_0_0_1"/>